<keyword evidence="2" id="KW-1185">Reference proteome</keyword>
<evidence type="ECO:0000313" key="1">
    <source>
        <dbReference type="EMBL" id="MDD7914236.1"/>
    </source>
</evidence>
<proteinExistence type="predicted"/>
<sequence>MLPTSIEIIHDLENHEHIVCSSQNDHHIHIEDLDCNEFHKQITFFSLDFPANLDVIPKRFYTSLFIDKPQIEKEIYQSIKTTRGPPHFTV</sequence>
<protein>
    <submittedName>
        <fullName evidence="1">Uncharacterized protein</fullName>
    </submittedName>
</protein>
<organism evidence="1 2">
    <name type="scientific">Polaribacter ponticola</name>
    <dbReference type="NCBI Taxonomy" id="2978475"/>
    <lineage>
        <taxon>Bacteria</taxon>
        <taxon>Pseudomonadati</taxon>
        <taxon>Bacteroidota</taxon>
        <taxon>Flavobacteriia</taxon>
        <taxon>Flavobacteriales</taxon>
        <taxon>Flavobacteriaceae</taxon>
    </lineage>
</organism>
<dbReference type="Proteomes" id="UP001151478">
    <property type="component" value="Unassembled WGS sequence"/>
</dbReference>
<name>A0ABT5S9S5_9FLAO</name>
<reference evidence="1" key="1">
    <citation type="submission" date="2023-02" db="EMBL/GenBank/DDBJ databases">
        <title>Polaribacter ponticola sp. nov., isolated from seawater.</title>
        <authorList>
            <person name="Baek J.H."/>
            <person name="Kim J.M."/>
            <person name="Choi D.G."/>
            <person name="Jeon C.O."/>
        </authorList>
    </citation>
    <scope>NUCLEOTIDE SEQUENCE</scope>
    <source>
        <strain evidence="1">MSW5</strain>
    </source>
</reference>
<gene>
    <name evidence="1" type="ORF">N5A56_007295</name>
</gene>
<dbReference type="EMBL" id="JAOSLC020000003">
    <property type="protein sequence ID" value="MDD7914236.1"/>
    <property type="molecule type" value="Genomic_DNA"/>
</dbReference>
<evidence type="ECO:0000313" key="2">
    <source>
        <dbReference type="Proteomes" id="UP001151478"/>
    </source>
</evidence>
<comment type="caution">
    <text evidence="1">The sequence shown here is derived from an EMBL/GenBank/DDBJ whole genome shotgun (WGS) entry which is preliminary data.</text>
</comment>
<accession>A0ABT5S9S5</accession>
<dbReference type="RefSeq" id="WP_265724860.1">
    <property type="nucleotide sequence ID" value="NZ_JAOSLC020000003.1"/>
</dbReference>